<protein>
    <submittedName>
        <fullName evidence="2">Uncharacterized protein</fullName>
    </submittedName>
</protein>
<dbReference type="AlphaFoldDB" id="A0AAJ0AB75"/>
<gene>
    <name evidence="2" type="ORF">BDP55DRAFT_637145</name>
</gene>
<keyword evidence="3" id="KW-1185">Reference proteome</keyword>
<dbReference type="RefSeq" id="XP_060424037.1">
    <property type="nucleotide sequence ID" value="XM_060572969.1"/>
</dbReference>
<name>A0AAJ0AB75_9PEZI</name>
<dbReference type="Proteomes" id="UP001224890">
    <property type="component" value="Unassembled WGS sequence"/>
</dbReference>
<accession>A0AAJ0AB75</accession>
<keyword evidence="1" id="KW-0472">Membrane</keyword>
<dbReference type="GeneID" id="85457495"/>
<sequence length="210" mass="23555">MRTTQCQVPSHVALVVVAVDVVVMMIIATQCRRDVSRSRASEEGELGAFNDVHTKKNLLNAKLTWLLVPQQPKDVTAKVMGSNGHVHFSRLMTLSRTSPSYLPDKLPSSKTPNDSVFPNNGRLGRTICEILRITVLRDEKRRTSRRTSGLIERCRPFCTHYFRLVLLVKVPTPRGLGSLGDEKRKMALFVKPLDPLRLAFPPIRLPGFSA</sequence>
<evidence type="ECO:0000313" key="3">
    <source>
        <dbReference type="Proteomes" id="UP001224890"/>
    </source>
</evidence>
<evidence type="ECO:0000313" key="2">
    <source>
        <dbReference type="EMBL" id="KAK1659273.1"/>
    </source>
</evidence>
<dbReference type="EMBL" id="JAHMHR010000063">
    <property type="protein sequence ID" value="KAK1659273.1"/>
    <property type="molecule type" value="Genomic_DNA"/>
</dbReference>
<reference evidence="2" key="1">
    <citation type="submission" date="2021-06" db="EMBL/GenBank/DDBJ databases">
        <title>Comparative genomics, transcriptomics and evolutionary studies reveal genomic signatures of adaptation to plant cell wall in hemibiotrophic fungi.</title>
        <authorList>
            <consortium name="DOE Joint Genome Institute"/>
            <person name="Baroncelli R."/>
            <person name="Diaz J.F."/>
            <person name="Benocci T."/>
            <person name="Peng M."/>
            <person name="Battaglia E."/>
            <person name="Haridas S."/>
            <person name="Andreopoulos W."/>
            <person name="Labutti K."/>
            <person name="Pangilinan J."/>
            <person name="Floch G.L."/>
            <person name="Makela M.R."/>
            <person name="Henrissat B."/>
            <person name="Grigoriev I.V."/>
            <person name="Crouch J.A."/>
            <person name="De Vries R.P."/>
            <person name="Sukno S.A."/>
            <person name="Thon M.R."/>
        </authorList>
    </citation>
    <scope>NUCLEOTIDE SEQUENCE</scope>
    <source>
        <strain evidence="2">CBS 193.32</strain>
    </source>
</reference>
<evidence type="ECO:0000256" key="1">
    <source>
        <dbReference type="SAM" id="Phobius"/>
    </source>
</evidence>
<keyword evidence="1" id="KW-0812">Transmembrane</keyword>
<feature type="transmembrane region" description="Helical" evidence="1">
    <location>
        <begin position="12"/>
        <end position="29"/>
    </location>
</feature>
<organism evidence="2 3">
    <name type="scientific">Colletotrichum godetiae</name>
    <dbReference type="NCBI Taxonomy" id="1209918"/>
    <lineage>
        <taxon>Eukaryota</taxon>
        <taxon>Fungi</taxon>
        <taxon>Dikarya</taxon>
        <taxon>Ascomycota</taxon>
        <taxon>Pezizomycotina</taxon>
        <taxon>Sordariomycetes</taxon>
        <taxon>Hypocreomycetidae</taxon>
        <taxon>Glomerellales</taxon>
        <taxon>Glomerellaceae</taxon>
        <taxon>Colletotrichum</taxon>
        <taxon>Colletotrichum acutatum species complex</taxon>
    </lineage>
</organism>
<keyword evidence="1" id="KW-1133">Transmembrane helix</keyword>
<comment type="caution">
    <text evidence="2">The sequence shown here is derived from an EMBL/GenBank/DDBJ whole genome shotgun (WGS) entry which is preliminary data.</text>
</comment>
<proteinExistence type="predicted"/>